<dbReference type="Pfam" id="PF13489">
    <property type="entry name" value="Methyltransf_23"/>
    <property type="match status" value="1"/>
</dbReference>
<organism evidence="3 4">
    <name type="scientific">Agrilus planipennis</name>
    <name type="common">Emerald ash borer</name>
    <name type="synonym">Agrilus marcopoli</name>
    <dbReference type="NCBI Taxonomy" id="224129"/>
    <lineage>
        <taxon>Eukaryota</taxon>
        <taxon>Metazoa</taxon>
        <taxon>Ecdysozoa</taxon>
        <taxon>Arthropoda</taxon>
        <taxon>Hexapoda</taxon>
        <taxon>Insecta</taxon>
        <taxon>Pterygota</taxon>
        <taxon>Neoptera</taxon>
        <taxon>Endopterygota</taxon>
        <taxon>Coleoptera</taxon>
        <taxon>Polyphaga</taxon>
        <taxon>Elateriformia</taxon>
        <taxon>Buprestoidea</taxon>
        <taxon>Buprestidae</taxon>
        <taxon>Agrilinae</taxon>
        <taxon>Agrilus</taxon>
    </lineage>
</organism>
<dbReference type="GeneID" id="108733416"/>
<dbReference type="GO" id="GO:0032981">
    <property type="term" value="P:mitochondrial respiratory chain complex I assembly"/>
    <property type="evidence" value="ECO:0007669"/>
    <property type="project" value="TreeGrafter"/>
</dbReference>
<proteinExistence type="predicted"/>
<dbReference type="PANTHER" id="PTHR13090">
    <property type="entry name" value="ARGININE-HYDROXYLASE NDUFAF5, MITOCHONDRIAL"/>
    <property type="match status" value="1"/>
</dbReference>
<gene>
    <name evidence="4 5" type="primary">LOC108733416</name>
</gene>
<evidence type="ECO:0000313" key="4">
    <source>
        <dbReference type="RefSeq" id="XP_018320086.2"/>
    </source>
</evidence>
<dbReference type="KEGG" id="apln:108733416"/>
<keyword evidence="3" id="KW-1185">Reference proteome</keyword>
<evidence type="ECO:0000256" key="2">
    <source>
        <dbReference type="ARBA" id="ARBA00022679"/>
    </source>
</evidence>
<dbReference type="RefSeq" id="XP_025829344.1">
    <property type="nucleotide sequence ID" value="XM_025973559.1"/>
</dbReference>
<name>A0A1W4W7L8_AGRPL</name>
<dbReference type="GO" id="GO:0008168">
    <property type="term" value="F:methyltransferase activity"/>
    <property type="evidence" value="ECO:0007669"/>
    <property type="project" value="UniProtKB-KW"/>
</dbReference>
<dbReference type="InterPro" id="IPR050602">
    <property type="entry name" value="Malonyl-ACP_OMT"/>
</dbReference>
<evidence type="ECO:0000313" key="5">
    <source>
        <dbReference type="RefSeq" id="XP_025829344.1"/>
    </source>
</evidence>
<dbReference type="CDD" id="cd02440">
    <property type="entry name" value="AdoMet_MTases"/>
    <property type="match status" value="1"/>
</dbReference>
<dbReference type="STRING" id="224129.A0A1W4W7L8"/>
<protein>
    <submittedName>
        <fullName evidence="4 5">Arginine-hydroxylase NDUFAF5, mitochondrial</fullName>
    </submittedName>
</protein>
<keyword evidence="2" id="KW-0808">Transferase</keyword>
<evidence type="ECO:0000313" key="3">
    <source>
        <dbReference type="Proteomes" id="UP000192223"/>
    </source>
</evidence>
<dbReference type="PANTHER" id="PTHR13090:SF1">
    <property type="entry name" value="ARGININE-HYDROXYLASE NDUFAF5, MITOCHONDRIAL"/>
    <property type="match status" value="1"/>
</dbReference>
<sequence length="358" mass="40840">MSLKYKTLLKNIPLVCLGNRNIGTVIKRSSKHLSTTSTKDQIRNQDDSMYVFDRKTKTLQRKRAAEAKDVDLYDYIKDEVGFRLADRIFDIKRKFKLAADIGCSRGYVSKHIPPEFVEEIILCDTNQANLDAIQLHSGLKYKKQILDEEHIEFEPNSLDLVVSSLSLHWVNDLPGAFKRILQALKQDGVLLAAVFGGDTLYELRSSLQLAEMERKGGISPHISPFTEIRDIGNLMSRAGFAMLTIDTDELIINYPSMFELMWDLKGMAENNAALNRSLHLNRDTQFAASAIYQEMYGKYDRETNESNVPATFQIIYMVGWKPDPTQPKPSERGSGEVSLKDLHRLDEIVKDIKKFKQD</sequence>
<dbReference type="AlphaFoldDB" id="A0A1W4W7L8"/>
<dbReference type="GO" id="GO:0032259">
    <property type="term" value="P:methylation"/>
    <property type="evidence" value="ECO:0007669"/>
    <property type="project" value="UniProtKB-KW"/>
</dbReference>
<evidence type="ECO:0000256" key="1">
    <source>
        <dbReference type="ARBA" id="ARBA00022603"/>
    </source>
</evidence>
<dbReference type="RefSeq" id="XP_018320086.2">
    <property type="nucleotide sequence ID" value="XM_018464584.2"/>
</dbReference>
<dbReference type="Gene3D" id="3.40.50.150">
    <property type="entry name" value="Vaccinia Virus protein VP39"/>
    <property type="match status" value="1"/>
</dbReference>
<dbReference type="OrthoDB" id="16816at2759"/>
<dbReference type="GO" id="GO:0005739">
    <property type="term" value="C:mitochondrion"/>
    <property type="evidence" value="ECO:0007669"/>
    <property type="project" value="TreeGrafter"/>
</dbReference>
<dbReference type="SUPFAM" id="SSF53335">
    <property type="entry name" value="S-adenosyl-L-methionine-dependent methyltransferases"/>
    <property type="match status" value="1"/>
</dbReference>
<keyword evidence="1" id="KW-0489">Methyltransferase</keyword>
<dbReference type="InterPro" id="IPR029063">
    <property type="entry name" value="SAM-dependent_MTases_sf"/>
</dbReference>
<reference evidence="4 5" key="1">
    <citation type="submission" date="2025-04" db="UniProtKB">
        <authorList>
            <consortium name="RefSeq"/>
        </authorList>
    </citation>
    <scope>IDENTIFICATION</scope>
    <source>
        <tissue evidence="4 5">Entire body</tissue>
    </source>
</reference>
<dbReference type="Proteomes" id="UP000192223">
    <property type="component" value="Unplaced"/>
</dbReference>
<accession>A0A1W4W7L8</accession>